<sequence>VAVGTEVLVGAIGAASGTAVGTFVGADISTGAGVGV</sequence>
<evidence type="ECO:0000313" key="1">
    <source>
        <dbReference type="EMBL" id="SVE25878.1"/>
    </source>
</evidence>
<dbReference type="EMBL" id="UINC01204929">
    <property type="protein sequence ID" value="SVE25878.1"/>
    <property type="molecule type" value="Genomic_DNA"/>
</dbReference>
<protein>
    <submittedName>
        <fullName evidence="1">Uncharacterized protein</fullName>
    </submittedName>
</protein>
<reference evidence="1" key="1">
    <citation type="submission" date="2018-05" db="EMBL/GenBank/DDBJ databases">
        <authorList>
            <person name="Lanie J.A."/>
            <person name="Ng W.-L."/>
            <person name="Kazmierczak K.M."/>
            <person name="Andrzejewski T.M."/>
            <person name="Davidsen T.M."/>
            <person name="Wayne K.J."/>
            <person name="Tettelin H."/>
            <person name="Glass J.I."/>
            <person name="Rusch D."/>
            <person name="Podicherti R."/>
            <person name="Tsui H.-C.T."/>
            <person name="Winkler M.E."/>
        </authorList>
    </citation>
    <scope>NUCLEOTIDE SEQUENCE</scope>
</reference>
<feature type="non-terminal residue" evidence="1">
    <location>
        <position position="36"/>
    </location>
</feature>
<dbReference type="AlphaFoldDB" id="A0A383C2L0"/>
<gene>
    <name evidence="1" type="ORF">METZ01_LOCUS478732</name>
</gene>
<accession>A0A383C2L0</accession>
<proteinExistence type="predicted"/>
<organism evidence="1">
    <name type="scientific">marine metagenome</name>
    <dbReference type="NCBI Taxonomy" id="408172"/>
    <lineage>
        <taxon>unclassified sequences</taxon>
        <taxon>metagenomes</taxon>
        <taxon>ecological metagenomes</taxon>
    </lineage>
</organism>
<feature type="non-terminal residue" evidence="1">
    <location>
        <position position="1"/>
    </location>
</feature>
<name>A0A383C2L0_9ZZZZ</name>